<feature type="region of interest" description="Disordered" evidence="1">
    <location>
        <begin position="677"/>
        <end position="738"/>
    </location>
</feature>
<accession>A0ABV1R648</accession>
<protein>
    <recommendedName>
        <fullName evidence="2">Integrase catalytic domain-containing protein</fullName>
    </recommendedName>
</protein>
<organism evidence="3 4">
    <name type="scientific">Methylobacterium brachiatum</name>
    <dbReference type="NCBI Taxonomy" id="269660"/>
    <lineage>
        <taxon>Bacteria</taxon>
        <taxon>Pseudomonadati</taxon>
        <taxon>Pseudomonadota</taxon>
        <taxon>Alphaproteobacteria</taxon>
        <taxon>Hyphomicrobiales</taxon>
        <taxon>Methylobacteriaceae</taxon>
        <taxon>Methylobacterium</taxon>
    </lineage>
</organism>
<dbReference type="InterPro" id="IPR036397">
    <property type="entry name" value="RNaseH_sf"/>
</dbReference>
<evidence type="ECO:0000313" key="4">
    <source>
        <dbReference type="Proteomes" id="UP001432995"/>
    </source>
</evidence>
<evidence type="ECO:0000259" key="2">
    <source>
        <dbReference type="PROSITE" id="PS50994"/>
    </source>
</evidence>
<reference evidence="3" key="1">
    <citation type="submission" date="2024-06" db="EMBL/GenBank/DDBJ databases">
        <authorList>
            <person name="Campbell A.G."/>
        </authorList>
    </citation>
    <scope>NUCLEOTIDE SEQUENCE</scope>
    <source>
        <strain evidence="3">EM17</strain>
    </source>
</reference>
<evidence type="ECO:0000256" key="1">
    <source>
        <dbReference type="SAM" id="MobiDB-lite"/>
    </source>
</evidence>
<dbReference type="Proteomes" id="UP001432995">
    <property type="component" value="Unassembled WGS sequence"/>
</dbReference>
<dbReference type="SUPFAM" id="SSF53098">
    <property type="entry name" value="Ribonuclease H-like"/>
    <property type="match status" value="1"/>
</dbReference>
<name>A0ABV1R648_9HYPH</name>
<dbReference type="EMBL" id="JBELQD010000021">
    <property type="protein sequence ID" value="MER2290201.1"/>
    <property type="molecule type" value="Genomic_DNA"/>
</dbReference>
<dbReference type="Gene3D" id="3.30.420.10">
    <property type="entry name" value="Ribonuclease H-like superfamily/Ribonuclease H"/>
    <property type="match status" value="1"/>
</dbReference>
<dbReference type="InterPro" id="IPR001584">
    <property type="entry name" value="Integrase_cat-core"/>
</dbReference>
<comment type="caution">
    <text evidence="3">The sequence shown here is derived from an EMBL/GenBank/DDBJ whole genome shotgun (WGS) entry which is preliminary data.</text>
</comment>
<gene>
    <name evidence="3" type="ORF">ABS770_18200</name>
</gene>
<dbReference type="InterPro" id="IPR012337">
    <property type="entry name" value="RNaseH-like_sf"/>
</dbReference>
<feature type="domain" description="Integrase catalytic" evidence="2">
    <location>
        <begin position="304"/>
        <end position="517"/>
    </location>
</feature>
<dbReference type="PROSITE" id="PS50994">
    <property type="entry name" value="INTEGRASE"/>
    <property type="match status" value="1"/>
</dbReference>
<sequence length="738" mass="83663">MPNTRLYLSLNDRVRRNGECYRPAERLAQAWVLMHVVDGEMLVDDDDAWHLTDKRQQELRDAKLIAVDENYFSAAARDLALRDDDLLLHDLNDEELRTIAWKVEWCTRVQRARAGLDGHGKKPALSQEGLAAFIERERDAVHRWYLDRYRMARPPGRRIAGQEAKTYDYPGPTTLREWLADYEDAEFRSSAFKPGYRRCGNRRQLDARVLEIIEQQIDQYASRGMPAKDDVFMDVDAAVRKRNKELPKDAQLSVNERAVRRRVNRMAPMVVDAGRLGPEVAGRKYAPVGQGLRTYDGLEVIERMGRVEMDDWEMDLFAILNDAEVYDTLTPKVREAAQKVDRRVRCTVTAGIDVVTRCIVALNVTPDKPSTMGSRRALHSMFIDKSGWAKLAKATSEWNMAARSREVATDGGPAFEGDFRDTVRRVGITHRYPGGNPTSRGHIESFFRTFKRFCRTFTGQAFSNVVKRGDYEAEALASVMAHEIELLLVRFIVDDYHLRPHSGLSGMSPLSAWERSSNDLLPPPDEVQRHVAFGIRKRGLRIRPPGITFMHVQYKHPKMGVLLGLVGKRELTGVINPNDLGTMLVLVPEEARRAIGAAGDFMEFKADEFRGVPLTRLEHFNDEIKRFAADEDAAGRSVRYEARQFIKRAAEEARIRAGVPSDIMTNDQHLAFFERLERGGDRASAPRPKPVGAPMSAADEPDTLGVSVARKPGSGRVADPAKPTKRRSVNRYRDEERS</sequence>
<proteinExistence type="predicted"/>
<evidence type="ECO:0000313" key="3">
    <source>
        <dbReference type="EMBL" id="MER2290201.1"/>
    </source>
</evidence>
<dbReference type="RefSeq" id="WP_350377073.1">
    <property type="nucleotide sequence ID" value="NZ_JBELQD010000021.1"/>
</dbReference>
<keyword evidence="4" id="KW-1185">Reference proteome</keyword>